<dbReference type="InterPro" id="IPR036428">
    <property type="entry name" value="PCD_sf"/>
</dbReference>
<accession>A0A9Q3EA06</accession>
<dbReference type="Proteomes" id="UP000765509">
    <property type="component" value="Unassembled WGS sequence"/>
</dbReference>
<evidence type="ECO:0000256" key="2">
    <source>
        <dbReference type="ARBA" id="ARBA00006472"/>
    </source>
</evidence>
<reference evidence="5" key="1">
    <citation type="submission" date="2021-03" db="EMBL/GenBank/DDBJ databases">
        <title>Draft genome sequence of rust myrtle Austropuccinia psidii MF-1, a brazilian biotype.</title>
        <authorList>
            <person name="Quecine M.C."/>
            <person name="Pachon D.M.R."/>
            <person name="Bonatelli M.L."/>
            <person name="Correr F.H."/>
            <person name="Franceschini L.M."/>
            <person name="Leite T.F."/>
            <person name="Margarido G.R.A."/>
            <person name="Almeida C.A."/>
            <person name="Ferrarezi J.A."/>
            <person name="Labate C.A."/>
        </authorList>
    </citation>
    <scope>NUCLEOTIDE SEQUENCE</scope>
    <source>
        <strain evidence="5">MF-1</strain>
    </source>
</reference>
<dbReference type="OrthoDB" id="277398at2759"/>
<dbReference type="EC" id="4.2.1.96" evidence="3"/>
<dbReference type="InterPro" id="IPR001533">
    <property type="entry name" value="Pterin_deHydtase"/>
</dbReference>
<dbReference type="AlphaFoldDB" id="A0A9Q3EA06"/>
<organism evidence="5 6">
    <name type="scientific">Austropuccinia psidii MF-1</name>
    <dbReference type="NCBI Taxonomy" id="1389203"/>
    <lineage>
        <taxon>Eukaryota</taxon>
        <taxon>Fungi</taxon>
        <taxon>Dikarya</taxon>
        <taxon>Basidiomycota</taxon>
        <taxon>Pucciniomycotina</taxon>
        <taxon>Pucciniomycetes</taxon>
        <taxon>Pucciniales</taxon>
        <taxon>Sphaerophragmiaceae</taxon>
        <taxon>Austropuccinia</taxon>
    </lineage>
</organism>
<protein>
    <recommendedName>
        <fullName evidence="3">4a-hydroxytetrahydrobiopterin dehydratase</fullName>
        <ecNumber evidence="3">4.2.1.96</ecNumber>
    </recommendedName>
</protein>
<evidence type="ECO:0000256" key="4">
    <source>
        <dbReference type="ARBA" id="ARBA00023239"/>
    </source>
</evidence>
<sequence>MGARKLSFCSSHPSFSHDHPGAWAYLNRNLDGIGCLMTQRFQSIGSDCHQRDPNRPLKSKLLTIYSTKEEIEKAFKKTQNSSLTSSGWKAIEIHKGQERIWALEKEWIDHFKSWDHVLCWVRDSVGPIANELNHHPEVSITDYKNLKLTLFTHSLKGVTPRDFRLALRIDQLKTVEEIQ</sequence>
<comment type="catalytic activity">
    <reaction evidence="1">
        <text>(4aS,6R)-4a-hydroxy-L-erythro-5,6,7,8-tetrahydrobiopterin = (6R)-L-erythro-6,7-dihydrobiopterin + H2O</text>
        <dbReference type="Rhea" id="RHEA:11920"/>
        <dbReference type="ChEBI" id="CHEBI:15377"/>
        <dbReference type="ChEBI" id="CHEBI:15642"/>
        <dbReference type="ChEBI" id="CHEBI:43120"/>
        <dbReference type="EC" id="4.2.1.96"/>
    </reaction>
</comment>
<dbReference type="EMBL" id="AVOT02023696">
    <property type="protein sequence ID" value="MBW0513902.1"/>
    <property type="molecule type" value="Genomic_DNA"/>
</dbReference>
<comment type="similarity">
    <text evidence="2">Belongs to the pterin-4-alpha-carbinolamine dehydratase family.</text>
</comment>
<name>A0A9Q3EA06_9BASI</name>
<comment type="caution">
    <text evidence="5">The sequence shown here is derived from an EMBL/GenBank/DDBJ whole genome shotgun (WGS) entry which is preliminary data.</text>
</comment>
<keyword evidence="6" id="KW-1185">Reference proteome</keyword>
<evidence type="ECO:0000256" key="3">
    <source>
        <dbReference type="ARBA" id="ARBA00013252"/>
    </source>
</evidence>
<proteinExistence type="inferred from homology"/>
<gene>
    <name evidence="5" type="ORF">O181_053617</name>
</gene>
<dbReference type="Gene3D" id="3.30.1360.20">
    <property type="entry name" value="Transcriptional coactivator/pterin dehydratase"/>
    <property type="match status" value="1"/>
</dbReference>
<evidence type="ECO:0000313" key="5">
    <source>
        <dbReference type="EMBL" id="MBW0513902.1"/>
    </source>
</evidence>
<evidence type="ECO:0000256" key="1">
    <source>
        <dbReference type="ARBA" id="ARBA00001554"/>
    </source>
</evidence>
<dbReference type="GO" id="GO:0006729">
    <property type="term" value="P:tetrahydrobiopterin biosynthetic process"/>
    <property type="evidence" value="ECO:0007669"/>
    <property type="project" value="InterPro"/>
</dbReference>
<dbReference type="Pfam" id="PF01329">
    <property type="entry name" value="Pterin_4a"/>
    <property type="match status" value="1"/>
</dbReference>
<dbReference type="CDD" id="cd00488">
    <property type="entry name" value="PCD_DCoH"/>
    <property type="match status" value="1"/>
</dbReference>
<dbReference type="GO" id="GO:0008124">
    <property type="term" value="F:4-alpha-hydroxytetrahydrobiopterin dehydratase activity"/>
    <property type="evidence" value="ECO:0007669"/>
    <property type="project" value="UniProtKB-EC"/>
</dbReference>
<dbReference type="SUPFAM" id="SSF55248">
    <property type="entry name" value="PCD-like"/>
    <property type="match status" value="1"/>
</dbReference>
<keyword evidence="4" id="KW-0456">Lyase</keyword>
<evidence type="ECO:0000313" key="6">
    <source>
        <dbReference type="Proteomes" id="UP000765509"/>
    </source>
</evidence>